<feature type="compositionally biased region" description="Basic residues" evidence="1">
    <location>
        <begin position="398"/>
        <end position="407"/>
    </location>
</feature>
<organism evidence="2 3">
    <name type="scientific">Trichoderma asperellum (strain ATCC 204424 / CBS 433.97 / NBRC 101777)</name>
    <dbReference type="NCBI Taxonomy" id="1042311"/>
    <lineage>
        <taxon>Eukaryota</taxon>
        <taxon>Fungi</taxon>
        <taxon>Dikarya</taxon>
        <taxon>Ascomycota</taxon>
        <taxon>Pezizomycotina</taxon>
        <taxon>Sordariomycetes</taxon>
        <taxon>Hypocreomycetidae</taxon>
        <taxon>Hypocreales</taxon>
        <taxon>Hypocreaceae</taxon>
        <taxon>Trichoderma</taxon>
    </lineage>
</organism>
<dbReference type="AlphaFoldDB" id="A0A2T3YZB2"/>
<feature type="region of interest" description="Disordered" evidence="1">
    <location>
        <begin position="182"/>
        <end position="330"/>
    </location>
</feature>
<evidence type="ECO:0000313" key="3">
    <source>
        <dbReference type="Proteomes" id="UP000240493"/>
    </source>
</evidence>
<protein>
    <submittedName>
        <fullName evidence="2">Uncharacterized protein</fullName>
    </submittedName>
</protein>
<dbReference type="OrthoDB" id="4366798at2759"/>
<feature type="compositionally biased region" description="Polar residues" evidence="1">
    <location>
        <begin position="303"/>
        <end position="330"/>
    </location>
</feature>
<keyword evidence="3" id="KW-1185">Reference proteome</keyword>
<accession>A0A2T3YZB2</accession>
<gene>
    <name evidence="2" type="ORF">M441DRAFT_61047</name>
</gene>
<dbReference type="EMBL" id="KZ679267">
    <property type="protein sequence ID" value="PTB37885.1"/>
    <property type="molecule type" value="Genomic_DNA"/>
</dbReference>
<feature type="compositionally biased region" description="Basic and acidic residues" evidence="1">
    <location>
        <begin position="366"/>
        <end position="384"/>
    </location>
</feature>
<dbReference type="STRING" id="1042311.A0A2T3YZB2"/>
<feature type="compositionally biased region" description="Polar residues" evidence="1">
    <location>
        <begin position="249"/>
        <end position="262"/>
    </location>
</feature>
<proteinExistence type="predicted"/>
<dbReference type="Proteomes" id="UP000240493">
    <property type="component" value="Unassembled WGS sequence"/>
</dbReference>
<evidence type="ECO:0000313" key="2">
    <source>
        <dbReference type="EMBL" id="PTB37885.1"/>
    </source>
</evidence>
<feature type="compositionally biased region" description="Polar residues" evidence="1">
    <location>
        <begin position="189"/>
        <end position="218"/>
    </location>
</feature>
<evidence type="ECO:0000256" key="1">
    <source>
        <dbReference type="SAM" id="MobiDB-lite"/>
    </source>
</evidence>
<reference evidence="2 3" key="1">
    <citation type="submission" date="2016-07" db="EMBL/GenBank/DDBJ databases">
        <title>Multiple horizontal gene transfer events from other fungi enriched the ability of initially mycotrophic Trichoderma (Ascomycota) to feed on dead plant biomass.</title>
        <authorList>
            <consortium name="DOE Joint Genome Institute"/>
            <person name="Aerts A."/>
            <person name="Atanasova L."/>
            <person name="Chenthamara K."/>
            <person name="Zhang J."/>
            <person name="Grujic M."/>
            <person name="Henrissat B."/>
            <person name="Kuo A."/>
            <person name="Salamov A."/>
            <person name="Lipzen A."/>
            <person name="Labutti K."/>
            <person name="Barry K."/>
            <person name="Miao Y."/>
            <person name="Rahimi M.J."/>
            <person name="Shen Q."/>
            <person name="Grigoriev I.V."/>
            <person name="Kubicek C.P."/>
            <person name="Druzhinina I.S."/>
        </authorList>
    </citation>
    <scope>NUCLEOTIDE SEQUENCE [LARGE SCALE GENOMIC DNA]</scope>
    <source>
        <strain evidence="2 3">CBS 433.97</strain>
    </source>
</reference>
<name>A0A2T3YZB2_TRIA4</name>
<feature type="compositionally biased region" description="Acidic residues" evidence="1">
    <location>
        <begin position="281"/>
        <end position="299"/>
    </location>
</feature>
<feature type="compositionally biased region" description="Acidic residues" evidence="1">
    <location>
        <begin position="236"/>
        <end position="247"/>
    </location>
</feature>
<feature type="region of interest" description="Disordered" evidence="1">
    <location>
        <begin position="343"/>
        <end position="407"/>
    </location>
</feature>
<sequence>MDDPDLSWPAWKFGMKRDDLFTTLHDQYNTFTYTLQDPEAFHHDVYEISNHADTAEEFHRFMAARQRQRLSELQESLESLAVEIIANPKLIGSDQWQHALQLFRTKSFDSLVRYFASYLPDNYLDRHGPCSVPSTSSSFSETDSIRTTSTKASSASDASSFLDDDFFPHGSLITAEPGVLNTADIPLSPESQGSPAESADSPTFTSTDPPSRSMSFSGPDSERLSSRFVRRPSIHDDDDTSQSDDCDTAVTSVCDSTETRSSFDPADEVDDKELPVHIVDGEEEDEDLPTAQLPEDDFCTFDSFDTQNSFNTTTYDTLESDTPTPRQATESTCYLDYKSVVSRKSPTPCQRPSYRRSLSPVSLLGRRREGSPAHDIRRSPEEALSKIQKQPLGESIRRRPKNRRWGA</sequence>